<keyword evidence="6" id="KW-0441">Lipid A biosynthesis</keyword>
<evidence type="ECO:0000256" key="11">
    <source>
        <dbReference type="NCBIfam" id="TIGR00215"/>
    </source>
</evidence>
<dbReference type="Pfam" id="PF02684">
    <property type="entry name" value="LpxB"/>
    <property type="match status" value="1"/>
</dbReference>
<evidence type="ECO:0000313" key="13">
    <source>
        <dbReference type="Proteomes" id="UP001203945"/>
    </source>
</evidence>
<keyword evidence="5" id="KW-0444">Lipid biosynthesis</keyword>
<dbReference type="NCBIfam" id="TIGR00215">
    <property type="entry name" value="lpxB"/>
    <property type="match status" value="1"/>
</dbReference>
<evidence type="ECO:0000256" key="9">
    <source>
        <dbReference type="ARBA" id="ARBA00023098"/>
    </source>
</evidence>
<dbReference type="InterPro" id="IPR003835">
    <property type="entry name" value="Glyco_trans_19"/>
</dbReference>
<evidence type="ECO:0000256" key="8">
    <source>
        <dbReference type="ARBA" id="ARBA00022679"/>
    </source>
</evidence>
<comment type="caution">
    <text evidence="12">The sequence shown here is derived from an EMBL/GenBank/DDBJ whole genome shotgun (WGS) entry which is preliminary data.</text>
</comment>
<comment type="catalytic activity">
    <reaction evidence="10">
        <text>a lipid X + a UDP-2-N,3-O-bis[(3R)-3-hydroxyacyl]-alpha-D-glucosamine = a lipid A disaccharide + UDP + H(+)</text>
        <dbReference type="Rhea" id="RHEA:67828"/>
        <dbReference type="ChEBI" id="CHEBI:15378"/>
        <dbReference type="ChEBI" id="CHEBI:58223"/>
        <dbReference type="ChEBI" id="CHEBI:137748"/>
        <dbReference type="ChEBI" id="CHEBI:176338"/>
        <dbReference type="ChEBI" id="CHEBI:176343"/>
        <dbReference type="EC" id="2.4.1.182"/>
    </reaction>
</comment>
<evidence type="ECO:0000256" key="5">
    <source>
        <dbReference type="ARBA" id="ARBA00022516"/>
    </source>
</evidence>
<dbReference type="SUPFAM" id="SSF53756">
    <property type="entry name" value="UDP-Glycosyltransferase/glycogen phosphorylase"/>
    <property type="match status" value="1"/>
</dbReference>
<comment type="function">
    <text evidence="1">Condensation of UDP-2,3-diacylglucosamine and 2,3-diacylglucosamine-1-phosphate to form lipid A disaccharide, a precursor of lipid A, a phosphorylated glycolipid that anchors the lipopolysaccharide to the outer membrane of the cell.</text>
</comment>
<evidence type="ECO:0000313" key="12">
    <source>
        <dbReference type="EMBL" id="MCQ0969860.1"/>
    </source>
</evidence>
<keyword evidence="8 12" id="KW-0808">Transferase</keyword>
<proteinExistence type="inferred from homology"/>
<keyword evidence="9" id="KW-0443">Lipid metabolism</keyword>
<dbReference type="PANTHER" id="PTHR30372:SF4">
    <property type="entry name" value="LIPID-A-DISACCHARIDE SYNTHASE, MITOCHONDRIAL-RELATED"/>
    <property type="match status" value="1"/>
</dbReference>
<sequence>MRFFLIAGEPSGDALGAALMSGLKELRPDAAFDGIGGPAMEGEGLRSRFPMQELSLMGLWEIAPKYLHLKRRIAETARAVAAAEPDALITIDSPDFCLRVARAARAIKPNLRTIHYVAPSVWAWRPGRAAKMAQVIDHVLALLPFEPPFMEAAGMTCDFVGHPVVSMPVATPSEARAFRSENGIGDAPLVLCLPGSRRGEVARLGPRFGATLDRVAREIPDLRVAIPTVAHVAADVCAMVANWPTSPIVVENAQARRGAFAAGDAALAASGTVSLDLAANDVPMVIGYDMAPLSRIIIGAMVKTPTVTLVNLVSETRAVPEFIARRCRPDLMAPPLLELLQDGAGRAAQVAAMKVTMDRLGRNGEPPGLRAAKSVLAAIEEHREIDQSLMRG</sequence>
<dbReference type="GO" id="GO:0008915">
    <property type="term" value="F:lipid-A-disaccharide synthase activity"/>
    <property type="evidence" value="ECO:0007669"/>
    <property type="project" value="UniProtKB-EC"/>
</dbReference>
<evidence type="ECO:0000256" key="10">
    <source>
        <dbReference type="ARBA" id="ARBA00048975"/>
    </source>
</evidence>
<dbReference type="PANTHER" id="PTHR30372">
    <property type="entry name" value="LIPID-A-DISACCHARIDE SYNTHASE"/>
    <property type="match status" value="1"/>
</dbReference>
<evidence type="ECO:0000256" key="6">
    <source>
        <dbReference type="ARBA" id="ARBA00022556"/>
    </source>
</evidence>
<evidence type="ECO:0000256" key="1">
    <source>
        <dbReference type="ARBA" id="ARBA00002056"/>
    </source>
</evidence>
<keyword evidence="13" id="KW-1185">Reference proteome</keyword>
<accession>A0ABT1MNK7</accession>
<name>A0ABT1MNK7_9RHOB</name>
<evidence type="ECO:0000256" key="2">
    <source>
        <dbReference type="ARBA" id="ARBA00007868"/>
    </source>
</evidence>
<gene>
    <name evidence="12" type="primary">lpxB</name>
    <name evidence="12" type="ORF">MLD63_05390</name>
</gene>
<dbReference type="Proteomes" id="UP001203945">
    <property type="component" value="Unassembled WGS sequence"/>
</dbReference>
<reference evidence="12 13" key="1">
    <citation type="submission" date="2022-03" db="EMBL/GenBank/DDBJ databases">
        <authorList>
            <person name="He Y."/>
        </authorList>
    </citation>
    <scope>NUCLEOTIDE SEQUENCE [LARGE SCALE GENOMIC DNA]</scope>
    <source>
        <strain evidence="12 13">TK19116</strain>
    </source>
</reference>
<organism evidence="12 13">
    <name type="scientific">Paracoccus albicereus</name>
    <dbReference type="NCBI Taxonomy" id="2922394"/>
    <lineage>
        <taxon>Bacteria</taxon>
        <taxon>Pseudomonadati</taxon>
        <taxon>Pseudomonadota</taxon>
        <taxon>Alphaproteobacteria</taxon>
        <taxon>Rhodobacterales</taxon>
        <taxon>Paracoccaceae</taxon>
        <taxon>Paracoccus</taxon>
    </lineage>
</organism>
<evidence type="ECO:0000256" key="3">
    <source>
        <dbReference type="ARBA" id="ARBA00012687"/>
    </source>
</evidence>
<keyword evidence="7 12" id="KW-0328">Glycosyltransferase</keyword>
<protein>
    <recommendedName>
        <fullName evidence="4 11">Lipid-A-disaccharide synthase</fullName>
        <ecNumber evidence="3 11">2.4.1.182</ecNumber>
    </recommendedName>
</protein>
<dbReference type="RefSeq" id="WP_255328872.1">
    <property type="nucleotide sequence ID" value="NZ_JAKZEU010000002.1"/>
</dbReference>
<dbReference type="EMBL" id="JAKZEU010000002">
    <property type="protein sequence ID" value="MCQ0969860.1"/>
    <property type="molecule type" value="Genomic_DNA"/>
</dbReference>
<evidence type="ECO:0000256" key="7">
    <source>
        <dbReference type="ARBA" id="ARBA00022676"/>
    </source>
</evidence>
<dbReference type="EC" id="2.4.1.182" evidence="3 11"/>
<comment type="similarity">
    <text evidence="2">Belongs to the LpxB family.</text>
</comment>
<evidence type="ECO:0000256" key="4">
    <source>
        <dbReference type="ARBA" id="ARBA00020902"/>
    </source>
</evidence>